<name>A0A369AIT5_9BURK</name>
<feature type="domain" description="Ketoreductase" evidence="8">
    <location>
        <begin position="10"/>
        <end position="189"/>
    </location>
</feature>
<dbReference type="PRINTS" id="PR00080">
    <property type="entry name" value="SDRFAMILY"/>
</dbReference>
<dbReference type="Proteomes" id="UP000252174">
    <property type="component" value="Unassembled WGS sequence"/>
</dbReference>
<dbReference type="PANTHER" id="PTHR42879:SF2">
    <property type="entry name" value="3-OXOACYL-[ACYL-CARRIER-PROTEIN] REDUCTASE FABG"/>
    <property type="match status" value="1"/>
</dbReference>
<sequence>MFSGKALENKVAMVTGAAQGIGAAIARAYAAQGAKVAVVDWNGEKAQEVAEEIRKQGQRAIGVACDVSDRASVDAAVAEIAGKLGPVDILVNNAGITRTAMLHKMTRHQWDQVINVHLGGSFNCLQAVVGGMMERQRGWIINTVSSAGILGTIGQINYGSAKAGLIGFTKSAARELARYNIVVNAVAPGAATPMTETIRTDERFKDRYLERIPLGRWADPEEIAPVFVFLASPGASYVTGQIVGADGGMSIH</sequence>
<evidence type="ECO:0000256" key="1">
    <source>
        <dbReference type="ARBA" id="ARBA00002607"/>
    </source>
</evidence>
<dbReference type="InterPro" id="IPR036291">
    <property type="entry name" value="NAD(P)-bd_dom_sf"/>
</dbReference>
<dbReference type="NCBIfam" id="NF005559">
    <property type="entry name" value="PRK07231.1"/>
    <property type="match status" value="1"/>
</dbReference>
<dbReference type="InterPro" id="IPR057326">
    <property type="entry name" value="KR_dom"/>
</dbReference>
<dbReference type="PANTHER" id="PTHR42879">
    <property type="entry name" value="3-OXOACYL-(ACYL-CARRIER-PROTEIN) REDUCTASE"/>
    <property type="match status" value="1"/>
</dbReference>
<dbReference type="InterPro" id="IPR002347">
    <property type="entry name" value="SDR_fam"/>
</dbReference>
<dbReference type="PRINTS" id="PR00081">
    <property type="entry name" value="GDHRDH"/>
</dbReference>
<evidence type="ECO:0000313" key="10">
    <source>
        <dbReference type="Proteomes" id="UP000252174"/>
    </source>
</evidence>
<dbReference type="PROSITE" id="PS00061">
    <property type="entry name" value="ADH_SHORT"/>
    <property type="match status" value="1"/>
</dbReference>
<keyword evidence="4" id="KW-0521">NADP</keyword>
<dbReference type="AlphaFoldDB" id="A0A369AIT5"/>
<evidence type="ECO:0000256" key="6">
    <source>
        <dbReference type="ARBA" id="ARBA00029899"/>
    </source>
</evidence>
<evidence type="ECO:0000313" key="9">
    <source>
        <dbReference type="EMBL" id="RCX08248.1"/>
    </source>
</evidence>
<protein>
    <recommendedName>
        <fullName evidence="3">3-oxoacyl-[acyl-carrier-protein] reductase FabG</fullName>
    </recommendedName>
    <alternativeName>
        <fullName evidence="6">Beta-ketoacyl-ACP reductase</fullName>
    </alternativeName>
</protein>
<comment type="caution">
    <text evidence="9">The sequence shown here is derived from an EMBL/GenBank/DDBJ whole genome shotgun (WGS) entry which is preliminary data.</text>
</comment>
<comment type="similarity">
    <text evidence="2">Belongs to the short-chain dehydrogenases/reductases (SDR) family.</text>
</comment>
<reference evidence="9 10" key="1">
    <citation type="submission" date="2018-07" db="EMBL/GenBank/DDBJ databases">
        <title>Genomic Encyclopedia of Type Strains, Phase IV (KMG-IV): sequencing the most valuable type-strain genomes for metagenomic binning, comparative biology and taxonomic classification.</title>
        <authorList>
            <person name="Goeker M."/>
        </authorList>
    </citation>
    <scope>NUCLEOTIDE SEQUENCE [LARGE SCALE GENOMIC DNA]</scope>
    <source>
        <strain evidence="9 10">DSM 100911</strain>
    </source>
</reference>
<dbReference type="SMART" id="SM00822">
    <property type="entry name" value="PKS_KR"/>
    <property type="match status" value="1"/>
</dbReference>
<dbReference type="SUPFAM" id="SSF51735">
    <property type="entry name" value="NAD(P)-binding Rossmann-fold domains"/>
    <property type="match status" value="1"/>
</dbReference>
<comment type="catalytic activity">
    <reaction evidence="7">
        <text>a (3R)-hydroxyacyl-[ACP] + NADP(+) = a 3-oxoacyl-[ACP] + NADPH + H(+)</text>
        <dbReference type="Rhea" id="RHEA:17397"/>
        <dbReference type="Rhea" id="RHEA-COMP:9916"/>
        <dbReference type="Rhea" id="RHEA-COMP:9945"/>
        <dbReference type="ChEBI" id="CHEBI:15378"/>
        <dbReference type="ChEBI" id="CHEBI:57783"/>
        <dbReference type="ChEBI" id="CHEBI:58349"/>
        <dbReference type="ChEBI" id="CHEBI:78776"/>
        <dbReference type="ChEBI" id="CHEBI:78827"/>
        <dbReference type="EC" id="1.1.1.100"/>
    </reaction>
</comment>
<dbReference type="NCBIfam" id="NF009466">
    <property type="entry name" value="PRK12826.1-2"/>
    <property type="match status" value="1"/>
</dbReference>
<keyword evidence="10" id="KW-1185">Reference proteome</keyword>
<organism evidence="9 10">
    <name type="scientific">Extensimonas vulgaris</name>
    <dbReference type="NCBI Taxonomy" id="1031594"/>
    <lineage>
        <taxon>Bacteria</taxon>
        <taxon>Pseudomonadati</taxon>
        <taxon>Pseudomonadota</taxon>
        <taxon>Betaproteobacteria</taxon>
        <taxon>Burkholderiales</taxon>
        <taxon>Comamonadaceae</taxon>
        <taxon>Extensimonas</taxon>
    </lineage>
</organism>
<evidence type="ECO:0000256" key="5">
    <source>
        <dbReference type="ARBA" id="ARBA00023002"/>
    </source>
</evidence>
<dbReference type="OrthoDB" id="8557335at2"/>
<keyword evidence="5" id="KW-0560">Oxidoreductase</keyword>
<evidence type="ECO:0000259" key="8">
    <source>
        <dbReference type="SMART" id="SM00822"/>
    </source>
</evidence>
<dbReference type="InterPro" id="IPR020904">
    <property type="entry name" value="Sc_DH/Rdtase_CS"/>
</dbReference>
<evidence type="ECO:0000256" key="2">
    <source>
        <dbReference type="ARBA" id="ARBA00006484"/>
    </source>
</evidence>
<dbReference type="FunFam" id="3.40.50.720:FF:000115">
    <property type="entry name" value="3-oxoacyl-[acyl-carrier-protein] reductase FabG"/>
    <property type="match status" value="1"/>
</dbReference>
<accession>A0A369AIT5</accession>
<gene>
    <name evidence="9" type="ORF">DFR45_10968</name>
</gene>
<dbReference type="InterPro" id="IPR050259">
    <property type="entry name" value="SDR"/>
</dbReference>
<proteinExistence type="inferred from homology"/>
<dbReference type="EMBL" id="QPJU01000009">
    <property type="protein sequence ID" value="RCX08248.1"/>
    <property type="molecule type" value="Genomic_DNA"/>
</dbReference>
<dbReference type="GO" id="GO:0004316">
    <property type="term" value="F:3-oxoacyl-[acyl-carrier-protein] reductase (NADPH) activity"/>
    <property type="evidence" value="ECO:0007669"/>
    <property type="project" value="UniProtKB-EC"/>
</dbReference>
<comment type="function">
    <text evidence="1">Catalyzes the NADPH-dependent reduction of beta-ketoacyl-ACP substrates to beta-hydroxyacyl-ACP products, the first reductive step in the elongation cycle of fatty acid biosynthesis.</text>
</comment>
<dbReference type="GO" id="GO:0032787">
    <property type="term" value="P:monocarboxylic acid metabolic process"/>
    <property type="evidence" value="ECO:0007669"/>
    <property type="project" value="UniProtKB-ARBA"/>
</dbReference>
<evidence type="ECO:0000256" key="7">
    <source>
        <dbReference type="ARBA" id="ARBA00048508"/>
    </source>
</evidence>
<evidence type="ECO:0000256" key="4">
    <source>
        <dbReference type="ARBA" id="ARBA00022857"/>
    </source>
</evidence>
<dbReference type="Pfam" id="PF13561">
    <property type="entry name" value="adh_short_C2"/>
    <property type="match status" value="1"/>
</dbReference>
<evidence type="ECO:0000256" key="3">
    <source>
        <dbReference type="ARBA" id="ARBA00017650"/>
    </source>
</evidence>
<dbReference type="RefSeq" id="WP_114483987.1">
    <property type="nucleotide sequence ID" value="NZ_QPJU01000009.1"/>
</dbReference>
<dbReference type="Gene3D" id="3.40.50.720">
    <property type="entry name" value="NAD(P)-binding Rossmann-like Domain"/>
    <property type="match status" value="1"/>
</dbReference>